<keyword evidence="6 7" id="KW-0472">Membrane</keyword>
<dbReference type="PANTHER" id="PTHR33362">
    <property type="entry name" value="SIALIC ACID TRAP TRANSPORTER PERMEASE PROTEIN SIAT-RELATED"/>
    <property type="match status" value="1"/>
</dbReference>
<evidence type="ECO:0000313" key="9">
    <source>
        <dbReference type="EMBL" id="SBT23948.1"/>
    </source>
</evidence>
<name>A0A1C3JXU3_9BURK</name>
<feature type="transmembrane region" description="Helical" evidence="7">
    <location>
        <begin position="284"/>
        <end position="311"/>
    </location>
</feature>
<comment type="caution">
    <text evidence="7">Lacks conserved residue(s) required for the propagation of feature annotation.</text>
</comment>
<feature type="transmembrane region" description="Helical" evidence="7">
    <location>
        <begin position="360"/>
        <end position="379"/>
    </location>
</feature>
<feature type="transmembrane region" description="Helical" evidence="7">
    <location>
        <begin position="224"/>
        <end position="245"/>
    </location>
</feature>
<evidence type="ECO:0000256" key="6">
    <source>
        <dbReference type="ARBA" id="ARBA00023136"/>
    </source>
</evidence>
<accession>A0A1C3JXU3</accession>
<feature type="transmembrane region" description="Helical" evidence="7">
    <location>
        <begin position="179"/>
        <end position="203"/>
    </location>
</feature>
<sequence length="436" mass="46377">MGESTTLLAGLVMLVALLLLLASGLWVSLSLLAISMLGLVLFTDTPVGSLVVSTIWDASWSWAMTALPLFIWMGEILFRTRLSEDMFKGLAPWVNWMPGRLLHVNVLGCGMMAAVAGSSSVTCATVARMALPELKRRGYHEGMMLGTLAGSGTLGLMIPPSIIMIVYGVTAQQSVARLFMAGILPGMLLMALFMGYVMLWSALNPDEVPPRDPPMPFGAKLWNSRRLIPVVLLIVAVIGTIYGGVATPTEAATFGVLGALVLAAATGGLTLRSMGESLLSAMKISCMISFIVACAAVLSITVGFLGIPQVLAAAVQAMELSPMMLLVVLTVCFLVLGCFLEGISILVLSSAVVLPMVQAAGIDLLWFGIYIIIVIEIAQLTPPLGFNLFVLQSMTGRDIWRVTMASLPFIGLLLLAVVLITVFPEIVTAVPDMMMR</sequence>
<dbReference type="NCBIfam" id="TIGR00786">
    <property type="entry name" value="dctM"/>
    <property type="match status" value="1"/>
</dbReference>
<comment type="function">
    <text evidence="7">Part of the tripartite ATP-independent periplasmic (TRAP) transport system.</text>
</comment>
<feature type="transmembrane region" description="Helical" evidence="7">
    <location>
        <begin position="7"/>
        <end position="40"/>
    </location>
</feature>
<dbReference type="AlphaFoldDB" id="A0A1C3JXU3"/>
<evidence type="ECO:0000256" key="1">
    <source>
        <dbReference type="ARBA" id="ARBA00004429"/>
    </source>
</evidence>
<keyword evidence="2" id="KW-1003">Cell membrane</keyword>
<dbReference type="GO" id="GO:0005886">
    <property type="term" value="C:plasma membrane"/>
    <property type="evidence" value="ECO:0007669"/>
    <property type="project" value="UniProtKB-SubCell"/>
</dbReference>
<proteinExistence type="inferred from homology"/>
<comment type="similarity">
    <text evidence="7">Belongs to the TRAP transporter large permease family.</text>
</comment>
<keyword evidence="7" id="KW-0813">Transport</keyword>
<dbReference type="PIRSF" id="PIRSF006066">
    <property type="entry name" value="HI0050"/>
    <property type="match status" value="1"/>
</dbReference>
<evidence type="ECO:0000256" key="2">
    <source>
        <dbReference type="ARBA" id="ARBA00022475"/>
    </source>
</evidence>
<dbReference type="GO" id="GO:0022857">
    <property type="term" value="F:transmembrane transporter activity"/>
    <property type="evidence" value="ECO:0007669"/>
    <property type="project" value="UniProtKB-UniRule"/>
</dbReference>
<organism evidence="9 11">
    <name type="scientific">Orrella dioscoreae</name>
    <dbReference type="NCBI Taxonomy" id="1851544"/>
    <lineage>
        <taxon>Bacteria</taxon>
        <taxon>Pseudomonadati</taxon>
        <taxon>Pseudomonadota</taxon>
        <taxon>Betaproteobacteria</taxon>
        <taxon>Burkholderiales</taxon>
        <taxon>Alcaligenaceae</taxon>
        <taxon>Orrella</taxon>
    </lineage>
</organism>
<feature type="transmembrane region" description="Helical" evidence="7">
    <location>
        <begin position="399"/>
        <end position="427"/>
    </location>
</feature>
<dbReference type="InterPro" id="IPR010656">
    <property type="entry name" value="DctM"/>
</dbReference>
<feature type="transmembrane region" description="Helical" evidence="7">
    <location>
        <begin position="145"/>
        <end position="167"/>
    </location>
</feature>
<dbReference type="STRING" id="1851544.ODI_02637"/>
<evidence type="ECO:0000256" key="3">
    <source>
        <dbReference type="ARBA" id="ARBA00022519"/>
    </source>
</evidence>
<reference evidence="10 11" key="2">
    <citation type="submission" date="2017-08" db="EMBL/GenBank/DDBJ databases">
        <authorList>
            <person name="de Groot N.N."/>
        </authorList>
    </citation>
    <scope>NUCLEOTIDE SEQUENCE [LARGE SCALE GENOMIC DNA]</scope>
    <source>
        <strain evidence="10">Orrdi1</strain>
    </source>
</reference>
<dbReference type="Pfam" id="PF06808">
    <property type="entry name" value="DctM"/>
    <property type="match status" value="1"/>
</dbReference>
<keyword evidence="11" id="KW-1185">Reference proteome</keyword>
<dbReference type="EMBL" id="FLRC01000004">
    <property type="protein sequence ID" value="SBT23948.1"/>
    <property type="molecule type" value="Genomic_DNA"/>
</dbReference>
<dbReference type="InterPro" id="IPR004681">
    <property type="entry name" value="TRAP_DctM"/>
</dbReference>
<dbReference type="PANTHER" id="PTHR33362:SF5">
    <property type="entry name" value="C4-DICARBOXYLATE TRAP TRANSPORTER LARGE PERMEASE PROTEIN DCTM"/>
    <property type="match status" value="1"/>
</dbReference>
<comment type="subcellular location">
    <subcellularLocation>
        <location evidence="1 7">Cell inner membrane</location>
        <topology evidence="1 7">Multi-pass membrane protein</topology>
    </subcellularLocation>
</comment>
<evidence type="ECO:0000313" key="10">
    <source>
        <dbReference type="EMBL" id="SOE47276.1"/>
    </source>
</evidence>
<dbReference type="EMBL" id="LT907988">
    <property type="protein sequence ID" value="SOE47276.1"/>
    <property type="molecule type" value="Genomic_DNA"/>
</dbReference>
<dbReference type="OrthoDB" id="9796052at2"/>
<feature type="transmembrane region" description="Helical" evidence="7">
    <location>
        <begin position="251"/>
        <end position="272"/>
    </location>
</feature>
<evidence type="ECO:0000259" key="8">
    <source>
        <dbReference type="Pfam" id="PF06808"/>
    </source>
</evidence>
<feature type="transmembrane region" description="Helical" evidence="7">
    <location>
        <begin position="323"/>
        <end position="348"/>
    </location>
</feature>
<reference evidence="9 11" key="1">
    <citation type="submission" date="2016-06" db="EMBL/GenBank/DDBJ databases">
        <authorList>
            <person name="Kjaerup R.B."/>
            <person name="Dalgaard T.S."/>
            <person name="Juul-Madsen H.R."/>
        </authorList>
    </citation>
    <scope>NUCLEOTIDE SEQUENCE [LARGE SCALE GENOMIC DNA]</scope>
    <source>
        <strain evidence="9">Orrdi1</strain>
    </source>
</reference>
<dbReference type="RefSeq" id="WP_067749639.1">
    <property type="nucleotide sequence ID" value="NZ_LT907988.1"/>
</dbReference>
<feature type="domain" description="TRAP C4-dicarboxylate transport system permease DctM subunit" evidence="8">
    <location>
        <begin position="14"/>
        <end position="426"/>
    </location>
</feature>
<comment type="subunit">
    <text evidence="7">The complex comprises the extracytoplasmic solute receptor protein and the two transmembrane proteins.</text>
</comment>
<keyword evidence="5 7" id="KW-1133">Transmembrane helix</keyword>
<feature type="transmembrane region" description="Helical" evidence="7">
    <location>
        <begin position="60"/>
        <end position="78"/>
    </location>
</feature>
<dbReference type="Proteomes" id="UP000078558">
    <property type="component" value="Chromosome I"/>
</dbReference>
<evidence type="ECO:0000256" key="7">
    <source>
        <dbReference type="RuleBase" id="RU369079"/>
    </source>
</evidence>
<keyword evidence="4 7" id="KW-0812">Transmembrane</keyword>
<evidence type="ECO:0000256" key="5">
    <source>
        <dbReference type="ARBA" id="ARBA00022989"/>
    </source>
</evidence>
<dbReference type="KEGG" id="odi:ODI_R0742"/>
<keyword evidence="3 7" id="KW-0997">Cell inner membrane</keyword>
<evidence type="ECO:0000256" key="4">
    <source>
        <dbReference type="ARBA" id="ARBA00022692"/>
    </source>
</evidence>
<gene>
    <name evidence="9" type="ORF">ODI_02637</name>
    <name evidence="10" type="ORF">ODI_R0742</name>
</gene>
<evidence type="ECO:0000313" key="11">
    <source>
        <dbReference type="Proteomes" id="UP000078558"/>
    </source>
</evidence>
<protein>
    <recommendedName>
        <fullName evidence="7">TRAP transporter large permease protein</fullName>
    </recommendedName>
</protein>